<dbReference type="Proteomes" id="UP000829756">
    <property type="component" value="Chromosome"/>
</dbReference>
<dbReference type="Pfam" id="PF06821">
    <property type="entry name" value="Ser_hydrolase"/>
    <property type="match status" value="1"/>
</dbReference>
<organism evidence="2 4">
    <name type="scientific">Uruburuella suis</name>
    <dbReference type="NCBI Taxonomy" id="252130"/>
    <lineage>
        <taxon>Bacteria</taxon>
        <taxon>Pseudomonadati</taxon>
        <taxon>Pseudomonadota</taxon>
        <taxon>Betaproteobacteria</taxon>
        <taxon>Neisseriales</taxon>
        <taxon>Neisseriaceae</taxon>
        <taxon>Uruburuella</taxon>
    </lineage>
</organism>
<dbReference type="GO" id="GO:0016787">
    <property type="term" value="F:hydrolase activity"/>
    <property type="evidence" value="ECO:0007669"/>
    <property type="project" value="UniProtKB-KW"/>
</dbReference>
<evidence type="ECO:0000313" key="3">
    <source>
        <dbReference type="Proteomes" id="UP000294721"/>
    </source>
</evidence>
<evidence type="ECO:0000313" key="4">
    <source>
        <dbReference type="Proteomes" id="UP000829756"/>
    </source>
</evidence>
<evidence type="ECO:0000313" key="2">
    <source>
        <dbReference type="EMBL" id="UOO80514.1"/>
    </source>
</evidence>
<dbReference type="AlphaFoldDB" id="A0AAE9H2B4"/>
<reference evidence="2" key="2">
    <citation type="submission" date="2021-12" db="EMBL/GenBank/DDBJ databases">
        <authorList>
            <person name="Veyrier F.J."/>
        </authorList>
    </citation>
    <scope>NUCLEOTIDE SEQUENCE</scope>
    <source>
        <strain evidence="2">1258/02</strain>
    </source>
</reference>
<gene>
    <name evidence="1" type="ORF">EV680_1332</name>
    <name evidence="2" type="ORF">LVJ78_05845</name>
</gene>
<proteinExistence type="predicted"/>
<sequence>MIRHAHIIHGYQSAPERHWFPWLAEKLAGQGIVCTRIALPDAGRPDFGRWQQSLAEHIGQADEHHLLIAHSLGTPTLLHYLSRTAPERIGGIILAAAFEQTLPELPELDGYLARLAIDFAAIRRACPNIHSIISDNDTVVPPAFSLALAEKLGSFVHKVAGGGHLMGDDGFFELPQAWQAAQSIVAAQPLQ</sequence>
<reference evidence="1 3" key="1">
    <citation type="submission" date="2019-03" db="EMBL/GenBank/DDBJ databases">
        <title>Genomic Encyclopedia of Type Strains, Phase IV (KMG-IV): sequencing the most valuable type-strain genomes for metagenomic binning, comparative biology and taxonomic classification.</title>
        <authorList>
            <person name="Goeker M."/>
        </authorList>
    </citation>
    <scope>NUCLEOTIDE SEQUENCE [LARGE SCALE GENOMIC DNA]</scope>
    <source>
        <strain evidence="1 3">DSM 17474</strain>
    </source>
</reference>
<dbReference type="RefSeq" id="WP_207894336.1">
    <property type="nucleotide sequence ID" value="NZ_CALJUB010000069.1"/>
</dbReference>
<reference evidence="2" key="3">
    <citation type="journal article" date="2022" name="Res Sq">
        <title>Evolution of multicellular longitudinally dividing oral cavity symbionts (Neisseriaceae).</title>
        <authorList>
            <person name="Nyongesa S."/>
            <person name="Weber P."/>
            <person name="Bernet E."/>
            <person name="Pullido F."/>
            <person name="Nieckarz M."/>
            <person name="Delaby M."/>
            <person name="Nieves C."/>
            <person name="Viehboeck T."/>
            <person name="Krause N."/>
            <person name="Rivera-Millot A."/>
            <person name="Nakamura A."/>
            <person name="Vischer N."/>
            <person name="VanNieuwenhze M."/>
            <person name="Brun Y."/>
            <person name="Cava F."/>
            <person name="Bulgheresi S."/>
            <person name="Veyrier F."/>
        </authorList>
    </citation>
    <scope>NUCLEOTIDE SEQUENCE</scope>
    <source>
        <strain evidence="2">1258/02</strain>
    </source>
</reference>
<dbReference type="SUPFAM" id="SSF53474">
    <property type="entry name" value="alpha/beta-Hydrolases"/>
    <property type="match status" value="1"/>
</dbReference>
<dbReference type="Proteomes" id="UP000294721">
    <property type="component" value="Unassembled WGS sequence"/>
</dbReference>
<accession>A0AAE9H2B4</accession>
<keyword evidence="3" id="KW-1185">Reference proteome</keyword>
<protein>
    <submittedName>
        <fullName evidence="2">Alpha/beta hydrolase</fullName>
    </submittedName>
</protein>
<dbReference type="InterPro" id="IPR010662">
    <property type="entry name" value="RBBP9/YdeN"/>
</dbReference>
<dbReference type="PANTHER" id="PTHR15394:SF3">
    <property type="entry name" value="SERINE HYDROLASE RBBP9"/>
    <property type="match status" value="1"/>
</dbReference>
<dbReference type="EMBL" id="CP091507">
    <property type="protein sequence ID" value="UOO80514.1"/>
    <property type="molecule type" value="Genomic_DNA"/>
</dbReference>
<dbReference type="KEGG" id="usu:LVJ78_05845"/>
<dbReference type="Gene3D" id="3.40.50.1820">
    <property type="entry name" value="alpha/beta hydrolase"/>
    <property type="match status" value="1"/>
</dbReference>
<dbReference type="EMBL" id="SLXE01000033">
    <property type="protein sequence ID" value="TCP01025.1"/>
    <property type="molecule type" value="Genomic_DNA"/>
</dbReference>
<keyword evidence="2" id="KW-0378">Hydrolase</keyword>
<dbReference type="PANTHER" id="PTHR15394">
    <property type="entry name" value="SERINE HYDROLASE RBBP9"/>
    <property type="match status" value="1"/>
</dbReference>
<evidence type="ECO:0000313" key="1">
    <source>
        <dbReference type="EMBL" id="TCP01025.1"/>
    </source>
</evidence>
<name>A0AAE9H2B4_9NEIS</name>
<dbReference type="InterPro" id="IPR029058">
    <property type="entry name" value="AB_hydrolase_fold"/>
</dbReference>